<keyword evidence="2" id="KW-0472">Membrane</keyword>
<feature type="region of interest" description="Disordered" evidence="1">
    <location>
        <begin position="36"/>
        <end position="115"/>
    </location>
</feature>
<feature type="transmembrane region" description="Helical" evidence="2">
    <location>
        <begin position="6"/>
        <end position="25"/>
    </location>
</feature>
<protein>
    <submittedName>
        <fullName evidence="3">Uncharacterized protein</fullName>
    </submittedName>
</protein>
<keyword evidence="2" id="KW-0812">Transmembrane</keyword>
<evidence type="ECO:0000313" key="3">
    <source>
        <dbReference type="EMBL" id="CCC92945.1"/>
    </source>
</evidence>
<keyword evidence="2" id="KW-1133">Transmembrane helix</keyword>
<feature type="compositionally biased region" description="Basic and acidic residues" evidence="1">
    <location>
        <begin position="53"/>
        <end position="64"/>
    </location>
</feature>
<dbReference type="AlphaFoldDB" id="G0UU81"/>
<accession>G0UU81</accession>
<gene>
    <name evidence="3" type="ORF">TCIL3000_9_3420</name>
</gene>
<reference evidence="3" key="1">
    <citation type="journal article" date="2012" name="Proc. Natl. Acad. Sci. U.S.A.">
        <title>Antigenic diversity is generated by distinct evolutionary mechanisms in African trypanosome species.</title>
        <authorList>
            <person name="Jackson A.P."/>
            <person name="Berry A."/>
            <person name="Aslett M."/>
            <person name="Allison H.C."/>
            <person name="Burton P."/>
            <person name="Vavrova-Anderson J."/>
            <person name="Brown R."/>
            <person name="Browne H."/>
            <person name="Corton N."/>
            <person name="Hauser H."/>
            <person name="Gamble J."/>
            <person name="Gilderthorp R."/>
            <person name="Marcello L."/>
            <person name="McQuillan J."/>
            <person name="Otto T.D."/>
            <person name="Quail M.A."/>
            <person name="Sanders M.J."/>
            <person name="van Tonder A."/>
            <person name="Ginger M.L."/>
            <person name="Field M.C."/>
            <person name="Barry J.D."/>
            <person name="Hertz-Fowler C."/>
            <person name="Berriman M."/>
        </authorList>
    </citation>
    <scope>NUCLEOTIDE SEQUENCE</scope>
    <source>
        <strain evidence="3">IL3000</strain>
    </source>
</reference>
<evidence type="ECO:0000256" key="1">
    <source>
        <dbReference type="SAM" id="MobiDB-lite"/>
    </source>
</evidence>
<organism evidence="3">
    <name type="scientific">Trypanosoma congolense (strain IL3000)</name>
    <dbReference type="NCBI Taxonomy" id="1068625"/>
    <lineage>
        <taxon>Eukaryota</taxon>
        <taxon>Discoba</taxon>
        <taxon>Euglenozoa</taxon>
        <taxon>Kinetoplastea</taxon>
        <taxon>Metakinetoplastina</taxon>
        <taxon>Trypanosomatida</taxon>
        <taxon>Trypanosomatidae</taxon>
        <taxon>Trypanosoma</taxon>
        <taxon>Nannomonas</taxon>
    </lineage>
</organism>
<name>G0UU81_TRYCI</name>
<evidence type="ECO:0000256" key="2">
    <source>
        <dbReference type="SAM" id="Phobius"/>
    </source>
</evidence>
<dbReference type="EMBL" id="HE575322">
    <property type="protein sequence ID" value="CCC92945.1"/>
    <property type="molecule type" value="Genomic_DNA"/>
</dbReference>
<dbReference type="VEuPathDB" id="TriTrypDB:TcIL3000_9_3420"/>
<proteinExistence type="predicted"/>
<sequence>MIEHLFAVGLALLAVALVFFVFFSINRRETASIKPVKQNKGDVKPQKSKKTKAMKDEKFDREAEALIAREIARKNANITSDTRNPQPPRLEEARKDKRANRPKNQPTTTDEAVEKKAQVDKMSGFHSVAGPPTARHTPQAAAPKPQFYDADLERKLSLFFSNINRKERKQGHFGPVEEQPTANRGATIIVKKNIANARSW</sequence>